<evidence type="ECO:0000313" key="2">
    <source>
        <dbReference type="EMBL" id="KAK9158436.1"/>
    </source>
</evidence>
<gene>
    <name evidence="2" type="ORF">Scep_005010</name>
</gene>
<feature type="region of interest" description="Disordered" evidence="1">
    <location>
        <begin position="1"/>
        <end position="43"/>
    </location>
</feature>
<proteinExistence type="predicted"/>
<evidence type="ECO:0000256" key="1">
    <source>
        <dbReference type="SAM" id="MobiDB-lite"/>
    </source>
</evidence>
<dbReference type="AlphaFoldDB" id="A0AAP0KTI6"/>
<evidence type="ECO:0000313" key="3">
    <source>
        <dbReference type="Proteomes" id="UP001419268"/>
    </source>
</evidence>
<dbReference type="Proteomes" id="UP001419268">
    <property type="component" value="Unassembled WGS sequence"/>
</dbReference>
<name>A0AAP0KTI6_9MAGN</name>
<protein>
    <submittedName>
        <fullName evidence="2">Uncharacterized protein</fullName>
    </submittedName>
</protein>
<comment type="caution">
    <text evidence="2">The sequence shown here is derived from an EMBL/GenBank/DDBJ whole genome shotgun (WGS) entry which is preliminary data.</text>
</comment>
<accession>A0AAP0KTI6</accession>
<sequence length="156" mass="17539">MHTGTVVAAPPLVQPNVRSGGDGRRKRPRQWRSRDRAQSVGSVASPLPTARIAPISYAPVQCYMSTPQLLAPSGFQRQQYRRPRRGDGEWRARLWSEAEVWMGTECCIWIGISAYLLGVWTTRSFRPYVSMIGQRAATAESGAWSCCCRARSDYYP</sequence>
<reference evidence="2 3" key="1">
    <citation type="submission" date="2024-01" db="EMBL/GenBank/DDBJ databases">
        <title>Genome assemblies of Stephania.</title>
        <authorList>
            <person name="Yang L."/>
        </authorList>
    </citation>
    <scope>NUCLEOTIDE SEQUENCE [LARGE SCALE GENOMIC DNA]</scope>
    <source>
        <strain evidence="2">JXDWG</strain>
        <tissue evidence="2">Leaf</tissue>
    </source>
</reference>
<dbReference type="EMBL" id="JBBNAG010000002">
    <property type="protein sequence ID" value="KAK9158436.1"/>
    <property type="molecule type" value="Genomic_DNA"/>
</dbReference>
<organism evidence="2 3">
    <name type="scientific">Stephania cephalantha</name>
    <dbReference type="NCBI Taxonomy" id="152367"/>
    <lineage>
        <taxon>Eukaryota</taxon>
        <taxon>Viridiplantae</taxon>
        <taxon>Streptophyta</taxon>
        <taxon>Embryophyta</taxon>
        <taxon>Tracheophyta</taxon>
        <taxon>Spermatophyta</taxon>
        <taxon>Magnoliopsida</taxon>
        <taxon>Ranunculales</taxon>
        <taxon>Menispermaceae</taxon>
        <taxon>Menispermoideae</taxon>
        <taxon>Cissampelideae</taxon>
        <taxon>Stephania</taxon>
    </lineage>
</organism>
<keyword evidence="3" id="KW-1185">Reference proteome</keyword>